<reference evidence="10" key="1">
    <citation type="submission" date="2021-01" db="EMBL/GenBank/DDBJ databases">
        <authorList>
            <person name="Corre E."/>
            <person name="Pelletier E."/>
            <person name="Niang G."/>
            <person name="Scheremetjew M."/>
            <person name="Finn R."/>
            <person name="Kale V."/>
            <person name="Holt S."/>
            <person name="Cochrane G."/>
            <person name="Meng A."/>
            <person name="Brown T."/>
            <person name="Cohen L."/>
        </authorList>
    </citation>
    <scope>NUCLEOTIDE SEQUENCE</scope>
    <source>
        <strain evidence="10">CCMP3276</strain>
    </source>
</reference>
<evidence type="ECO:0000256" key="4">
    <source>
        <dbReference type="ARBA" id="ARBA00022771"/>
    </source>
</evidence>
<evidence type="ECO:0000256" key="3">
    <source>
        <dbReference type="ARBA" id="ARBA00022737"/>
    </source>
</evidence>
<feature type="region of interest" description="Disordered" evidence="8">
    <location>
        <begin position="1"/>
        <end position="27"/>
    </location>
</feature>
<name>A0A7S0T774_9RHOD</name>
<feature type="compositionally biased region" description="Polar residues" evidence="8">
    <location>
        <begin position="120"/>
        <end position="130"/>
    </location>
</feature>
<evidence type="ECO:0000256" key="7">
    <source>
        <dbReference type="PROSITE-ProRule" id="PRU00042"/>
    </source>
</evidence>
<keyword evidence="5" id="KW-0862">Zinc</keyword>
<comment type="subcellular location">
    <subcellularLocation>
        <location evidence="1">Nucleus</location>
    </subcellularLocation>
</comment>
<dbReference type="PROSITE" id="PS00028">
    <property type="entry name" value="ZINC_FINGER_C2H2_1"/>
    <property type="match status" value="2"/>
</dbReference>
<sequence length="585" mass="64915">MDPNGMLGSFYEFADDSLPPQASRRESVLQSDFAAMLSNASPRSPLEPGGFHESFRLSSRLSDLMRTSIPKDLQSELRAVDTASQLPPQAPLLRAQDLQNEPQTTKFESGESSSSKGVSYDTQPHSSSVEMSAATVEKHVAHESSVASLLPQLQEILAHPSVCEYLVDRDPLLELSPERILDAQELNFTSQEVVTQAEGAEKSDNAREVRVLLIPHSKFEEMSLVAMYCGDVRSDRSLSASILERYLVEEDMDTMFRRGVVLRKKPLSLIPEKAAQNSVIYAEFSWTRSEKLMVSLSQFVGADSTTLAMVFEYVAGDGTLPSKLLRWGTLLARSVGGTTEDEALASRVQNLSVNNEVQVQLSLRAHIEVRLVNPELGAEGVRLIALSRSCTVPEATGVVSRLKLAALDELEKLVRQNADENSDDMEYSMIGNIDAETRASAELATMLIDSVMQNSDGMFDKRLAVSTLGAAITATGWQNAIAEFDARLRGRAYGCEICGFRFRKKHDLKRHVELVHLQRKKFECTLCGVKFGRASNLRRHMLTIHNIDTPYFCSSCREGFNRRPHYLAHLEQFPSHAAEQASVNK</sequence>
<evidence type="ECO:0000256" key="2">
    <source>
        <dbReference type="ARBA" id="ARBA00022723"/>
    </source>
</evidence>
<dbReference type="GO" id="GO:0005634">
    <property type="term" value="C:nucleus"/>
    <property type="evidence" value="ECO:0007669"/>
    <property type="project" value="UniProtKB-SubCell"/>
</dbReference>
<dbReference type="GO" id="GO:0008270">
    <property type="term" value="F:zinc ion binding"/>
    <property type="evidence" value="ECO:0007669"/>
    <property type="project" value="UniProtKB-KW"/>
</dbReference>
<dbReference type="Gene3D" id="3.30.160.60">
    <property type="entry name" value="Classic Zinc Finger"/>
    <property type="match status" value="2"/>
</dbReference>
<feature type="domain" description="C2H2-type" evidence="9">
    <location>
        <begin position="522"/>
        <end position="550"/>
    </location>
</feature>
<keyword evidence="6" id="KW-0539">Nucleus</keyword>
<dbReference type="PANTHER" id="PTHR24394">
    <property type="entry name" value="ZINC FINGER PROTEIN"/>
    <property type="match status" value="1"/>
</dbReference>
<dbReference type="AlphaFoldDB" id="A0A7S0T774"/>
<feature type="compositionally biased region" description="Polar residues" evidence="8">
    <location>
        <begin position="97"/>
        <end position="107"/>
    </location>
</feature>
<evidence type="ECO:0000259" key="9">
    <source>
        <dbReference type="PROSITE" id="PS50157"/>
    </source>
</evidence>
<evidence type="ECO:0000256" key="5">
    <source>
        <dbReference type="ARBA" id="ARBA00022833"/>
    </source>
</evidence>
<proteinExistence type="predicted"/>
<keyword evidence="2" id="KW-0479">Metal-binding</keyword>
<dbReference type="Pfam" id="PF00096">
    <property type="entry name" value="zf-C2H2"/>
    <property type="match status" value="2"/>
</dbReference>
<organism evidence="10">
    <name type="scientific">Erythrolobus madagascarensis</name>
    <dbReference type="NCBI Taxonomy" id="708628"/>
    <lineage>
        <taxon>Eukaryota</taxon>
        <taxon>Rhodophyta</taxon>
        <taxon>Bangiophyceae</taxon>
        <taxon>Porphyridiales</taxon>
        <taxon>Porphyridiaceae</taxon>
        <taxon>Erythrolobus</taxon>
    </lineage>
</organism>
<evidence type="ECO:0000256" key="8">
    <source>
        <dbReference type="SAM" id="MobiDB-lite"/>
    </source>
</evidence>
<keyword evidence="4 7" id="KW-0863">Zinc-finger</keyword>
<dbReference type="SUPFAM" id="SSF57667">
    <property type="entry name" value="beta-beta-alpha zinc fingers"/>
    <property type="match status" value="1"/>
</dbReference>
<dbReference type="EMBL" id="HBFE01000678">
    <property type="protein sequence ID" value="CAD8724390.1"/>
    <property type="molecule type" value="Transcribed_RNA"/>
</dbReference>
<evidence type="ECO:0000313" key="10">
    <source>
        <dbReference type="EMBL" id="CAD8724390.1"/>
    </source>
</evidence>
<protein>
    <recommendedName>
        <fullName evidence="9">C2H2-type domain-containing protein</fullName>
    </recommendedName>
</protein>
<feature type="region of interest" description="Disordered" evidence="8">
    <location>
        <begin position="96"/>
        <end position="134"/>
    </location>
</feature>
<dbReference type="InterPro" id="IPR013087">
    <property type="entry name" value="Znf_C2H2_type"/>
</dbReference>
<dbReference type="PROSITE" id="PS50157">
    <property type="entry name" value="ZINC_FINGER_C2H2_2"/>
    <property type="match status" value="3"/>
</dbReference>
<accession>A0A7S0T774</accession>
<evidence type="ECO:0000256" key="6">
    <source>
        <dbReference type="ARBA" id="ARBA00023242"/>
    </source>
</evidence>
<dbReference type="InterPro" id="IPR036236">
    <property type="entry name" value="Znf_C2H2_sf"/>
</dbReference>
<dbReference type="SMART" id="SM00355">
    <property type="entry name" value="ZnF_C2H2"/>
    <property type="match status" value="3"/>
</dbReference>
<gene>
    <name evidence="10" type="ORF">EMAD1354_LOCUS467</name>
</gene>
<evidence type="ECO:0000256" key="1">
    <source>
        <dbReference type="ARBA" id="ARBA00004123"/>
    </source>
</evidence>
<dbReference type="PANTHER" id="PTHR24394:SF29">
    <property type="entry name" value="MYONEURIN"/>
    <property type="match status" value="1"/>
</dbReference>
<feature type="domain" description="C2H2-type" evidence="9">
    <location>
        <begin position="551"/>
        <end position="581"/>
    </location>
</feature>
<keyword evidence="3" id="KW-0677">Repeat</keyword>
<dbReference type="GO" id="GO:0000981">
    <property type="term" value="F:DNA-binding transcription factor activity, RNA polymerase II-specific"/>
    <property type="evidence" value="ECO:0007669"/>
    <property type="project" value="TreeGrafter"/>
</dbReference>
<feature type="compositionally biased region" description="Low complexity" evidence="8">
    <location>
        <begin position="110"/>
        <end position="119"/>
    </location>
</feature>
<feature type="domain" description="C2H2-type" evidence="9">
    <location>
        <begin position="493"/>
        <end position="521"/>
    </location>
</feature>